<name>A0ABU8IS06_9BURK</name>
<dbReference type="Proteomes" id="UP001386437">
    <property type="component" value="Unassembled WGS sequence"/>
</dbReference>
<keyword evidence="5 6" id="KW-0663">Pyridoxal phosphate</keyword>
<evidence type="ECO:0000313" key="7">
    <source>
        <dbReference type="EMBL" id="MEI5998335.1"/>
    </source>
</evidence>
<dbReference type="InterPro" id="IPR015421">
    <property type="entry name" value="PyrdxlP-dep_Trfase_major"/>
</dbReference>
<dbReference type="Pfam" id="PF00202">
    <property type="entry name" value="Aminotran_3"/>
    <property type="match status" value="1"/>
</dbReference>
<dbReference type="InterPro" id="IPR049704">
    <property type="entry name" value="Aminotrans_3_PPA_site"/>
</dbReference>
<accession>A0ABU8IS06</accession>
<gene>
    <name evidence="7" type="ORF">H3V53_14310</name>
</gene>
<keyword evidence="8" id="KW-1185">Reference proteome</keyword>
<dbReference type="InterPro" id="IPR015422">
    <property type="entry name" value="PyrdxlP-dep_Trfase_small"/>
</dbReference>
<dbReference type="NCBIfam" id="TIGR00700">
    <property type="entry name" value="GABAtrnsam"/>
    <property type="match status" value="1"/>
</dbReference>
<dbReference type="RefSeq" id="WP_336598501.1">
    <property type="nucleotide sequence ID" value="NZ_JACFYJ010000019.1"/>
</dbReference>
<keyword evidence="3 7" id="KW-0032">Aminotransferase</keyword>
<evidence type="ECO:0000256" key="2">
    <source>
        <dbReference type="ARBA" id="ARBA00008954"/>
    </source>
</evidence>
<dbReference type="CDD" id="cd00610">
    <property type="entry name" value="OAT_like"/>
    <property type="match status" value="1"/>
</dbReference>
<evidence type="ECO:0000256" key="5">
    <source>
        <dbReference type="ARBA" id="ARBA00022898"/>
    </source>
</evidence>
<comment type="caution">
    <text evidence="7">The sequence shown here is derived from an EMBL/GenBank/DDBJ whole genome shotgun (WGS) entry which is preliminary data.</text>
</comment>
<evidence type="ECO:0000256" key="3">
    <source>
        <dbReference type="ARBA" id="ARBA00022576"/>
    </source>
</evidence>
<dbReference type="EC" id="2.6.1.19" evidence="7"/>
<dbReference type="InterPro" id="IPR015424">
    <property type="entry name" value="PyrdxlP-dep_Trfase"/>
</dbReference>
<dbReference type="PANTHER" id="PTHR11986:SF79">
    <property type="entry name" value="ACETYLORNITHINE AMINOTRANSFERASE, MITOCHONDRIAL"/>
    <property type="match status" value="1"/>
</dbReference>
<dbReference type="SUPFAM" id="SSF53383">
    <property type="entry name" value="PLP-dependent transferases"/>
    <property type="match status" value="1"/>
</dbReference>
<protein>
    <submittedName>
        <fullName evidence="7">4-aminobutyrate--2-oxoglutarate transaminase</fullName>
        <ecNumber evidence="7">2.6.1.19</ecNumber>
    </submittedName>
</protein>
<dbReference type="InterPro" id="IPR005814">
    <property type="entry name" value="Aminotrans_3"/>
</dbReference>
<proteinExistence type="inferred from homology"/>
<evidence type="ECO:0000256" key="6">
    <source>
        <dbReference type="RuleBase" id="RU003560"/>
    </source>
</evidence>
<dbReference type="InterPro" id="IPR004632">
    <property type="entry name" value="4NH2But_aminotransferase_bac"/>
</dbReference>
<organism evidence="7 8">
    <name type="scientific">Paraburkholderia bengalensis</name>
    <dbReference type="NCBI Taxonomy" id="2747562"/>
    <lineage>
        <taxon>Bacteria</taxon>
        <taxon>Pseudomonadati</taxon>
        <taxon>Pseudomonadota</taxon>
        <taxon>Betaproteobacteria</taxon>
        <taxon>Burkholderiales</taxon>
        <taxon>Burkholderiaceae</taxon>
        <taxon>Paraburkholderia</taxon>
    </lineage>
</organism>
<dbReference type="PIRSF" id="PIRSF000521">
    <property type="entry name" value="Transaminase_4ab_Lys_Orn"/>
    <property type="match status" value="1"/>
</dbReference>
<sequence>MKNAELKSRKDAATPRGVGVMCDFYAARAENAELWDVEGRRYIDFAAGIAVCNTGHRHPKIVEAMRAQLDNFTHTAYQIVPYASYVELAEKINQRAPGDYPKKTAFFTTGAEAVENAIKIARAATGRPGVIAFTGGFHGRTMMGMALTGKVAPYKLNFGPFPADVFHAPFPNPLHGVTTADSLKAIDFLFKADIDPKRVAAIIFEPVQGEGGFYPAPAEFVRALRKLCNEHGILLIADEVQTGFARTGKLFAMHHYDVVPDLMTMAKSLAGGMPLSGVAGRADVMDAAAPGGLGGTYAGNPLAVASAHAVLDIIDEEKLCERAVTLGDKLKAKLTALQSEVPQIADVRGPGGMVAVEFCKPGTSDADADFTKRVQARALERGLLLLVCGVYSNVVRFLFPLTIQDAVFDEALVILEDVLKETVGVAA</sequence>
<dbReference type="InterPro" id="IPR050103">
    <property type="entry name" value="Class-III_PLP-dep_AT"/>
</dbReference>
<comment type="similarity">
    <text evidence="2 6">Belongs to the class-III pyridoxal-phosphate-dependent aminotransferase family.</text>
</comment>
<dbReference type="Gene3D" id="3.40.640.10">
    <property type="entry name" value="Type I PLP-dependent aspartate aminotransferase-like (Major domain)"/>
    <property type="match status" value="1"/>
</dbReference>
<dbReference type="Gene3D" id="3.90.1150.10">
    <property type="entry name" value="Aspartate Aminotransferase, domain 1"/>
    <property type="match status" value="1"/>
</dbReference>
<evidence type="ECO:0000256" key="4">
    <source>
        <dbReference type="ARBA" id="ARBA00022679"/>
    </source>
</evidence>
<dbReference type="EMBL" id="JACFYJ010000019">
    <property type="protein sequence ID" value="MEI5998335.1"/>
    <property type="molecule type" value="Genomic_DNA"/>
</dbReference>
<dbReference type="PANTHER" id="PTHR11986">
    <property type="entry name" value="AMINOTRANSFERASE CLASS III"/>
    <property type="match status" value="1"/>
</dbReference>
<reference evidence="7 8" key="1">
    <citation type="journal article" date="2022" name="Arch. Microbiol.">
        <title>Paraburkholderia bengalensis sp. nov. isolated from roots of Oryza sativa, IR64.</title>
        <authorList>
            <person name="Nag P."/>
            <person name="Mondal N."/>
            <person name="Sarkar J."/>
            <person name="Das S."/>
        </authorList>
    </citation>
    <scope>NUCLEOTIDE SEQUENCE [LARGE SCALE GENOMIC DNA]</scope>
    <source>
        <strain evidence="7 8">IR64_4_BI</strain>
    </source>
</reference>
<dbReference type="GO" id="GO:0034386">
    <property type="term" value="F:4-aminobutyrate:2-oxoglutarate transaminase activity"/>
    <property type="evidence" value="ECO:0007669"/>
    <property type="project" value="UniProtKB-EC"/>
</dbReference>
<dbReference type="NCBIfam" id="NF005692">
    <property type="entry name" value="PRK07495.1"/>
    <property type="match status" value="1"/>
</dbReference>
<evidence type="ECO:0000256" key="1">
    <source>
        <dbReference type="ARBA" id="ARBA00001933"/>
    </source>
</evidence>
<dbReference type="PROSITE" id="PS00600">
    <property type="entry name" value="AA_TRANSFER_CLASS_3"/>
    <property type="match status" value="1"/>
</dbReference>
<keyword evidence="4 7" id="KW-0808">Transferase</keyword>
<comment type="cofactor">
    <cofactor evidence="1">
        <name>pyridoxal 5'-phosphate</name>
        <dbReference type="ChEBI" id="CHEBI:597326"/>
    </cofactor>
</comment>
<evidence type="ECO:0000313" key="8">
    <source>
        <dbReference type="Proteomes" id="UP001386437"/>
    </source>
</evidence>